<name>A0ABP7J5P8_9ACTN</name>
<dbReference type="EMBL" id="BAABDE010000031">
    <property type="protein sequence ID" value="GAA3834640.1"/>
    <property type="molecule type" value="Genomic_DNA"/>
</dbReference>
<proteinExistence type="predicted"/>
<keyword evidence="2" id="KW-1185">Reference proteome</keyword>
<gene>
    <name evidence="1" type="ORF">GCM10022403_079290</name>
</gene>
<dbReference type="RefSeq" id="WP_275775780.1">
    <property type="nucleotide sequence ID" value="NZ_BAABDE010000031.1"/>
</dbReference>
<comment type="caution">
    <text evidence="1">The sequence shown here is derived from an EMBL/GenBank/DDBJ whole genome shotgun (WGS) entry which is preliminary data.</text>
</comment>
<evidence type="ECO:0000313" key="2">
    <source>
        <dbReference type="Proteomes" id="UP001501009"/>
    </source>
</evidence>
<reference evidence="2" key="1">
    <citation type="journal article" date="2019" name="Int. J. Syst. Evol. Microbiol.">
        <title>The Global Catalogue of Microorganisms (GCM) 10K type strain sequencing project: providing services to taxonomists for standard genome sequencing and annotation.</title>
        <authorList>
            <consortium name="The Broad Institute Genomics Platform"/>
            <consortium name="The Broad Institute Genome Sequencing Center for Infectious Disease"/>
            <person name="Wu L."/>
            <person name="Ma J."/>
        </authorList>
    </citation>
    <scope>NUCLEOTIDE SEQUENCE [LARGE SCALE GENOMIC DNA]</scope>
    <source>
        <strain evidence="2">JCM 17138</strain>
    </source>
</reference>
<dbReference type="Proteomes" id="UP001501009">
    <property type="component" value="Unassembled WGS sequence"/>
</dbReference>
<accession>A0ABP7J5P8</accession>
<organism evidence="1 2">
    <name type="scientific">Streptomyces coacervatus</name>
    <dbReference type="NCBI Taxonomy" id="647381"/>
    <lineage>
        <taxon>Bacteria</taxon>
        <taxon>Bacillati</taxon>
        <taxon>Actinomycetota</taxon>
        <taxon>Actinomycetes</taxon>
        <taxon>Kitasatosporales</taxon>
        <taxon>Streptomycetaceae</taxon>
        <taxon>Streptomyces</taxon>
    </lineage>
</organism>
<evidence type="ECO:0000313" key="1">
    <source>
        <dbReference type="EMBL" id="GAA3834640.1"/>
    </source>
</evidence>
<protein>
    <submittedName>
        <fullName evidence="1">Uncharacterized protein</fullName>
    </submittedName>
</protein>
<sequence>MITLLFGPSTERLLHLTPEHLRFGDKHAHLVLGSHPAVLPPRVAEQPQFSQAHSGAWWLFLGKPISTHGMTQ</sequence>